<accession>A0AAF3EDB1</accession>
<keyword evidence="3" id="KW-0391">Immunity</keyword>
<keyword evidence="8" id="KW-1185">Reference proteome</keyword>
<dbReference type="SMART" id="SM00546">
    <property type="entry name" value="CUE"/>
    <property type="match status" value="1"/>
</dbReference>
<dbReference type="SMART" id="SM00239">
    <property type="entry name" value="C2"/>
    <property type="match status" value="1"/>
</dbReference>
<comment type="similarity">
    <text evidence="1">Belongs to the tollip family.</text>
</comment>
<evidence type="ECO:0000313" key="9">
    <source>
        <dbReference type="WBParaSite" id="MBELARI_LOCUS11963"/>
    </source>
</evidence>
<dbReference type="Gene3D" id="2.60.40.150">
    <property type="entry name" value="C2 domain"/>
    <property type="match status" value="1"/>
</dbReference>
<dbReference type="InterPro" id="IPR035892">
    <property type="entry name" value="C2_domain_sf"/>
</dbReference>
<sequence length="245" mass="27345">MPGETVAERRKKVLVGELPEDFLRLTLPSSSGQPVIHQVAPGVQVQYAQPNPLSFVPPNTRGRVSVTVIEANLVKNYGLVRMDPYCRVRVGEAVFETPTKISGGRQPVWNRIVHAYLPNGVESVYVQIFDERAFSQDECVGWAHVILPQGVFAGETIDDWFPLSGPQGEGKEGMIHLVLAFRPFQTQQQIPQQQQMPQMPPIREEDVQELKGMFATVDEEVIRSILEQHGGDKNATCNALLEMMS</sequence>
<feature type="domain" description="CUE" evidence="7">
    <location>
        <begin position="202"/>
        <end position="245"/>
    </location>
</feature>
<evidence type="ECO:0000256" key="4">
    <source>
        <dbReference type="ARBA" id="ARBA00023006"/>
    </source>
</evidence>
<keyword evidence="2" id="KW-0399">Innate immunity</keyword>
<dbReference type="InterPro" id="IPR009060">
    <property type="entry name" value="UBA-like_sf"/>
</dbReference>
<dbReference type="GO" id="GO:0005737">
    <property type="term" value="C:cytoplasm"/>
    <property type="evidence" value="ECO:0007669"/>
    <property type="project" value="TreeGrafter"/>
</dbReference>
<keyword evidence="4" id="KW-0072">Autophagy</keyword>
<dbReference type="CDD" id="cd04016">
    <property type="entry name" value="C2_Tollip"/>
    <property type="match status" value="1"/>
</dbReference>
<evidence type="ECO:0000259" key="6">
    <source>
        <dbReference type="PROSITE" id="PS50004"/>
    </source>
</evidence>
<evidence type="ECO:0000256" key="3">
    <source>
        <dbReference type="ARBA" id="ARBA00022859"/>
    </source>
</evidence>
<dbReference type="WBParaSite" id="MBELARI_LOCUS11963">
    <property type="protein sequence ID" value="MBELARI_LOCUS11963"/>
    <property type="gene ID" value="MBELARI_LOCUS11963"/>
</dbReference>
<protein>
    <submittedName>
        <fullName evidence="9">Toll-interacting protein</fullName>
    </submittedName>
</protein>
<dbReference type="SUPFAM" id="SSF49562">
    <property type="entry name" value="C2 domain (Calcium/lipid-binding domain, CaLB)"/>
    <property type="match status" value="1"/>
</dbReference>
<evidence type="ECO:0000313" key="8">
    <source>
        <dbReference type="Proteomes" id="UP000887575"/>
    </source>
</evidence>
<dbReference type="Pfam" id="PF02845">
    <property type="entry name" value="CUE"/>
    <property type="match status" value="1"/>
</dbReference>
<dbReference type="Pfam" id="PF00168">
    <property type="entry name" value="C2"/>
    <property type="match status" value="1"/>
</dbReference>
<proteinExistence type="inferred from homology"/>
<evidence type="ECO:0000256" key="5">
    <source>
        <dbReference type="ARBA" id="ARBA00023198"/>
    </source>
</evidence>
<name>A0AAF3EDB1_9BILA</name>
<evidence type="ECO:0000259" key="7">
    <source>
        <dbReference type="PROSITE" id="PS51140"/>
    </source>
</evidence>
<dbReference type="GO" id="GO:0006511">
    <property type="term" value="P:ubiquitin-dependent protein catabolic process"/>
    <property type="evidence" value="ECO:0007669"/>
    <property type="project" value="TreeGrafter"/>
</dbReference>
<keyword evidence="5" id="KW-0395">Inflammatory response</keyword>
<dbReference type="PANTHER" id="PTHR16461">
    <property type="entry name" value="TOLL-INTERACTING PROTEIN"/>
    <property type="match status" value="1"/>
</dbReference>
<feature type="domain" description="C2" evidence="6">
    <location>
        <begin position="45"/>
        <end position="161"/>
    </location>
</feature>
<dbReference type="FunFam" id="2.60.40.150:FF:000214">
    <property type="entry name" value="Toll-interacting protein"/>
    <property type="match status" value="1"/>
</dbReference>
<evidence type="ECO:0000256" key="1">
    <source>
        <dbReference type="ARBA" id="ARBA00009278"/>
    </source>
</evidence>
<dbReference type="SUPFAM" id="SSF46934">
    <property type="entry name" value="UBA-like"/>
    <property type="match status" value="1"/>
</dbReference>
<dbReference type="GO" id="GO:0043130">
    <property type="term" value="F:ubiquitin binding"/>
    <property type="evidence" value="ECO:0007669"/>
    <property type="project" value="InterPro"/>
</dbReference>
<dbReference type="GO" id="GO:0006914">
    <property type="term" value="P:autophagy"/>
    <property type="evidence" value="ECO:0007669"/>
    <property type="project" value="UniProtKB-KW"/>
</dbReference>
<dbReference type="Proteomes" id="UP000887575">
    <property type="component" value="Unassembled WGS sequence"/>
</dbReference>
<evidence type="ECO:0000256" key="2">
    <source>
        <dbReference type="ARBA" id="ARBA00022588"/>
    </source>
</evidence>
<reference evidence="9" key="1">
    <citation type="submission" date="2024-02" db="UniProtKB">
        <authorList>
            <consortium name="WormBaseParasite"/>
        </authorList>
    </citation>
    <scope>IDENTIFICATION</scope>
</reference>
<dbReference type="InterPro" id="IPR037301">
    <property type="entry name" value="Tollip_C2"/>
</dbReference>
<dbReference type="PROSITE" id="PS50004">
    <property type="entry name" value="C2"/>
    <property type="match status" value="1"/>
</dbReference>
<dbReference type="PROSITE" id="PS51140">
    <property type="entry name" value="CUE"/>
    <property type="match status" value="1"/>
</dbReference>
<dbReference type="AlphaFoldDB" id="A0AAF3EDB1"/>
<dbReference type="InterPro" id="IPR000008">
    <property type="entry name" value="C2_dom"/>
</dbReference>
<dbReference type="InterPro" id="IPR003892">
    <property type="entry name" value="CUE"/>
</dbReference>
<dbReference type="Gene3D" id="1.10.8.10">
    <property type="entry name" value="DNA helicase RuvA subunit, C-terminal domain"/>
    <property type="match status" value="1"/>
</dbReference>
<organism evidence="8 9">
    <name type="scientific">Mesorhabditis belari</name>
    <dbReference type="NCBI Taxonomy" id="2138241"/>
    <lineage>
        <taxon>Eukaryota</taxon>
        <taxon>Metazoa</taxon>
        <taxon>Ecdysozoa</taxon>
        <taxon>Nematoda</taxon>
        <taxon>Chromadorea</taxon>
        <taxon>Rhabditida</taxon>
        <taxon>Rhabditina</taxon>
        <taxon>Rhabditomorpha</taxon>
        <taxon>Rhabditoidea</taxon>
        <taxon>Rhabditidae</taxon>
        <taxon>Mesorhabditinae</taxon>
        <taxon>Mesorhabditis</taxon>
    </lineage>
</organism>
<dbReference type="GO" id="GO:0045087">
    <property type="term" value="P:innate immune response"/>
    <property type="evidence" value="ECO:0007669"/>
    <property type="project" value="UniProtKB-KW"/>
</dbReference>
<dbReference type="GO" id="GO:0031624">
    <property type="term" value="F:ubiquitin conjugating enzyme binding"/>
    <property type="evidence" value="ECO:0007669"/>
    <property type="project" value="TreeGrafter"/>
</dbReference>
<dbReference type="PANTHER" id="PTHR16461:SF5">
    <property type="entry name" value="TOLL-INTERACTING PROTEIN"/>
    <property type="match status" value="1"/>
</dbReference>